<dbReference type="Proteomes" id="UP000824120">
    <property type="component" value="Chromosome 1"/>
</dbReference>
<keyword evidence="2" id="KW-0805">Transcription regulation</keyword>
<keyword evidence="3" id="KW-0238">DNA-binding</keyword>
<dbReference type="AlphaFoldDB" id="A0A9J6AX79"/>
<comment type="caution">
    <text evidence="7">The sequence shown here is derived from an EMBL/GenBank/DDBJ whole genome shotgun (WGS) entry which is preliminary data.</text>
</comment>
<name>A0A9J6AX79_SOLCO</name>
<evidence type="ECO:0000256" key="4">
    <source>
        <dbReference type="ARBA" id="ARBA00023163"/>
    </source>
</evidence>
<dbReference type="OrthoDB" id="1304016at2759"/>
<dbReference type="PANTHER" id="PTHR31194:SF109">
    <property type="entry name" value="AP2_ERF DOMAIN-CONTAINING PROTEIN"/>
    <property type="match status" value="1"/>
</dbReference>
<dbReference type="PANTHER" id="PTHR31194">
    <property type="entry name" value="SHN SHINE , DNA BINDING / TRANSCRIPTION FACTOR"/>
    <property type="match status" value="1"/>
</dbReference>
<reference evidence="7 8" key="1">
    <citation type="submission" date="2020-09" db="EMBL/GenBank/DDBJ databases">
        <title>De no assembly of potato wild relative species, Solanum commersonii.</title>
        <authorList>
            <person name="Cho K."/>
        </authorList>
    </citation>
    <scope>NUCLEOTIDE SEQUENCE [LARGE SCALE GENOMIC DNA]</scope>
    <source>
        <strain evidence="7">LZ3.2</strain>
        <tissue evidence="7">Leaf</tissue>
    </source>
</reference>
<evidence type="ECO:0000313" key="7">
    <source>
        <dbReference type="EMBL" id="KAG5629068.1"/>
    </source>
</evidence>
<proteinExistence type="predicted"/>
<keyword evidence="8" id="KW-1185">Reference proteome</keyword>
<dbReference type="PROSITE" id="PS51032">
    <property type="entry name" value="AP2_ERF"/>
    <property type="match status" value="1"/>
</dbReference>
<evidence type="ECO:0000313" key="8">
    <source>
        <dbReference type="Proteomes" id="UP000824120"/>
    </source>
</evidence>
<dbReference type="GO" id="GO:0003677">
    <property type="term" value="F:DNA binding"/>
    <property type="evidence" value="ECO:0007669"/>
    <property type="project" value="UniProtKB-KW"/>
</dbReference>
<keyword evidence="5" id="KW-0539">Nucleus</keyword>
<sequence length="139" mass="15808">MTTKDELKKNEAAEKSSKIVRVKKFTKQLGKSSIIMPRVVRIYMQDNDATDSSKKKDAKLLPENVKKYKGVRQRELGRWASEIQYGRKNARRWLGAFDTVREAALAYDKAVIEIRGANALTNILEPPTKESTPSISCHQ</sequence>
<dbReference type="SMART" id="SM00380">
    <property type="entry name" value="AP2"/>
    <property type="match status" value="1"/>
</dbReference>
<dbReference type="GO" id="GO:0005634">
    <property type="term" value="C:nucleus"/>
    <property type="evidence" value="ECO:0007669"/>
    <property type="project" value="UniProtKB-SubCell"/>
</dbReference>
<dbReference type="Pfam" id="PF00847">
    <property type="entry name" value="AP2"/>
    <property type="match status" value="1"/>
</dbReference>
<protein>
    <recommendedName>
        <fullName evidence="6">AP2/ERF domain-containing protein</fullName>
    </recommendedName>
</protein>
<evidence type="ECO:0000256" key="3">
    <source>
        <dbReference type="ARBA" id="ARBA00023125"/>
    </source>
</evidence>
<evidence type="ECO:0000259" key="6">
    <source>
        <dbReference type="PROSITE" id="PS51032"/>
    </source>
</evidence>
<organism evidence="7 8">
    <name type="scientific">Solanum commersonii</name>
    <name type="common">Commerson's wild potato</name>
    <name type="synonym">Commerson's nightshade</name>
    <dbReference type="NCBI Taxonomy" id="4109"/>
    <lineage>
        <taxon>Eukaryota</taxon>
        <taxon>Viridiplantae</taxon>
        <taxon>Streptophyta</taxon>
        <taxon>Embryophyta</taxon>
        <taxon>Tracheophyta</taxon>
        <taxon>Spermatophyta</taxon>
        <taxon>Magnoliopsida</taxon>
        <taxon>eudicotyledons</taxon>
        <taxon>Gunneridae</taxon>
        <taxon>Pentapetalae</taxon>
        <taxon>asterids</taxon>
        <taxon>lamiids</taxon>
        <taxon>Solanales</taxon>
        <taxon>Solanaceae</taxon>
        <taxon>Solanoideae</taxon>
        <taxon>Solaneae</taxon>
        <taxon>Solanum</taxon>
    </lineage>
</organism>
<comment type="subcellular location">
    <subcellularLocation>
        <location evidence="1">Nucleus</location>
    </subcellularLocation>
</comment>
<dbReference type="InterPro" id="IPR016177">
    <property type="entry name" value="DNA-bd_dom_sf"/>
</dbReference>
<evidence type="ECO:0000256" key="1">
    <source>
        <dbReference type="ARBA" id="ARBA00004123"/>
    </source>
</evidence>
<dbReference type="CDD" id="cd00018">
    <property type="entry name" value="AP2"/>
    <property type="match status" value="1"/>
</dbReference>
<dbReference type="SUPFAM" id="SSF54171">
    <property type="entry name" value="DNA-binding domain"/>
    <property type="match status" value="1"/>
</dbReference>
<gene>
    <name evidence="7" type="ORF">H5410_000785</name>
</gene>
<dbReference type="EMBL" id="JACXVP010000001">
    <property type="protein sequence ID" value="KAG5629068.1"/>
    <property type="molecule type" value="Genomic_DNA"/>
</dbReference>
<feature type="domain" description="AP2/ERF" evidence="6">
    <location>
        <begin position="67"/>
        <end position="124"/>
    </location>
</feature>
<evidence type="ECO:0000256" key="2">
    <source>
        <dbReference type="ARBA" id="ARBA00023015"/>
    </source>
</evidence>
<dbReference type="PRINTS" id="PR00367">
    <property type="entry name" value="ETHRSPELEMNT"/>
</dbReference>
<keyword evidence="4" id="KW-0804">Transcription</keyword>
<accession>A0A9J6AX79</accession>
<evidence type="ECO:0000256" key="5">
    <source>
        <dbReference type="ARBA" id="ARBA00023242"/>
    </source>
</evidence>
<dbReference type="Gene3D" id="3.30.730.10">
    <property type="entry name" value="AP2/ERF domain"/>
    <property type="match status" value="1"/>
</dbReference>
<dbReference type="InterPro" id="IPR036955">
    <property type="entry name" value="AP2/ERF_dom_sf"/>
</dbReference>
<dbReference type="GO" id="GO:0003700">
    <property type="term" value="F:DNA-binding transcription factor activity"/>
    <property type="evidence" value="ECO:0007669"/>
    <property type="project" value="InterPro"/>
</dbReference>
<dbReference type="InterPro" id="IPR050913">
    <property type="entry name" value="AP2/ERF_ERF"/>
</dbReference>
<dbReference type="InterPro" id="IPR001471">
    <property type="entry name" value="AP2/ERF_dom"/>
</dbReference>